<dbReference type="SUPFAM" id="SSF88946">
    <property type="entry name" value="Sigma2 domain of RNA polymerase sigma factors"/>
    <property type="match status" value="1"/>
</dbReference>
<dbReference type="Proteomes" id="UP000028715">
    <property type="component" value="Unassembled WGS sequence"/>
</dbReference>
<dbReference type="RefSeq" id="WP_035688644.1">
    <property type="nucleotide sequence ID" value="NZ_JPRL01000002.1"/>
</dbReference>
<dbReference type="Pfam" id="PF04542">
    <property type="entry name" value="Sigma70_r2"/>
    <property type="match status" value="1"/>
</dbReference>
<evidence type="ECO:0000256" key="3">
    <source>
        <dbReference type="ARBA" id="ARBA00023082"/>
    </source>
</evidence>
<evidence type="ECO:0000259" key="5">
    <source>
        <dbReference type="PROSITE" id="PS00622"/>
    </source>
</evidence>
<dbReference type="PANTHER" id="PTHR43133:SF45">
    <property type="entry name" value="RNA POLYMERASE ECF-TYPE SIGMA FACTOR"/>
    <property type="match status" value="1"/>
</dbReference>
<comment type="similarity">
    <text evidence="1">Belongs to the sigma-70 factor family. ECF subfamily.</text>
</comment>
<keyword evidence="7" id="KW-1185">Reference proteome</keyword>
<keyword evidence="3" id="KW-0731">Sigma factor</keyword>
<dbReference type="OrthoDB" id="9780326at2"/>
<name>A0A085ZFN4_9FLAO</name>
<dbReference type="EMBL" id="JPRL01000002">
    <property type="protein sequence ID" value="KFF03248.1"/>
    <property type="molecule type" value="Genomic_DNA"/>
</dbReference>
<dbReference type="GO" id="GO:0016987">
    <property type="term" value="F:sigma factor activity"/>
    <property type="evidence" value="ECO:0007669"/>
    <property type="project" value="UniProtKB-KW"/>
</dbReference>
<protein>
    <submittedName>
        <fullName evidence="6">RNA polymerase sigma70 factor</fullName>
    </submittedName>
</protein>
<dbReference type="InterPro" id="IPR007627">
    <property type="entry name" value="RNA_pol_sigma70_r2"/>
</dbReference>
<keyword evidence="4" id="KW-0804">Transcription</keyword>
<dbReference type="InterPro" id="IPR036388">
    <property type="entry name" value="WH-like_DNA-bd_sf"/>
</dbReference>
<dbReference type="InterPro" id="IPR013325">
    <property type="entry name" value="RNA_pol_sigma_r2"/>
</dbReference>
<evidence type="ECO:0000256" key="1">
    <source>
        <dbReference type="ARBA" id="ARBA00010641"/>
    </source>
</evidence>
<evidence type="ECO:0000256" key="4">
    <source>
        <dbReference type="ARBA" id="ARBA00023163"/>
    </source>
</evidence>
<evidence type="ECO:0000313" key="6">
    <source>
        <dbReference type="EMBL" id="KFF03248.1"/>
    </source>
</evidence>
<dbReference type="InterPro" id="IPR013324">
    <property type="entry name" value="RNA_pol_sigma_r3/r4-like"/>
</dbReference>
<dbReference type="InterPro" id="IPR013249">
    <property type="entry name" value="RNA_pol_sigma70_r4_t2"/>
</dbReference>
<dbReference type="Gene3D" id="1.10.10.10">
    <property type="entry name" value="Winged helix-like DNA-binding domain superfamily/Winged helix DNA-binding domain"/>
    <property type="match status" value="1"/>
</dbReference>
<organism evidence="6 7">
    <name type="scientific">Flavobacterium reichenbachii</name>
    <dbReference type="NCBI Taxonomy" id="362418"/>
    <lineage>
        <taxon>Bacteria</taxon>
        <taxon>Pseudomonadati</taxon>
        <taxon>Bacteroidota</taxon>
        <taxon>Flavobacteriia</taxon>
        <taxon>Flavobacteriales</taxon>
        <taxon>Flavobacteriaceae</taxon>
        <taxon>Flavobacterium</taxon>
    </lineage>
</organism>
<dbReference type="PROSITE" id="PS00622">
    <property type="entry name" value="HTH_LUXR_1"/>
    <property type="match status" value="1"/>
</dbReference>
<dbReference type="eggNOG" id="COG1595">
    <property type="taxonomic scope" value="Bacteria"/>
</dbReference>
<accession>A0A085ZFN4</accession>
<dbReference type="CDD" id="cd06171">
    <property type="entry name" value="Sigma70_r4"/>
    <property type="match status" value="1"/>
</dbReference>
<evidence type="ECO:0000313" key="7">
    <source>
        <dbReference type="Proteomes" id="UP000028715"/>
    </source>
</evidence>
<dbReference type="PANTHER" id="PTHR43133">
    <property type="entry name" value="RNA POLYMERASE ECF-TYPE SIGMA FACTO"/>
    <property type="match status" value="1"/>
</dbReference>
<comment type="caution">
    <text evidence="6">The sequence shown here is derived from an EMBL/GenBank/DDBJ whole genome shotgun (WGS) entry which is preliminary data.</text>
</comment>
<dbReference type="GO" id="GO:0003677">
    <property type="term" value="F:DNA binding"/>
    <property type="evidence" value="ECO:0007669"/>
    <property type="project" value="InterPro"/>
</dbReference>
<dbReference type="SUPFAM" id="SSF88659">
    <property type="entry name" value="Sigma3 and sigma4 domains of RNA polymerase sigma factors"/>
    <property type="match status" value="1"/>
</dbReference>
<keyword evidence="2" id="KW-0805">Transcription regulation</keyword>
<dbReference type="Gene3D" id="1.10.1740.10">
    <property type="match status" value="1"/>
</dbReference>
<dbReference type="GO" id="GO:0006352">
    <property type="term" value="P:DNA-templated transcription initiation"/>
    <property type="evidence" value="ECO:0007669"/>
    <property type="project" value="InterPro"/>
</dbReference>
<dbReference type="Pfam" id="PF08281">
    <property type="entry name" value="Sigma70_r4_2"/>
    <property type="match status" value="1"/>
</dbReference>
<dbReference type="NCBIfam" id="TIGR02937">
    <property type="entry name" value="sigma70-ECF"/>
    <property type="match status" value="1"/>
</dbReference>
<dbReference type="InterPro" id="IPR000792">
    <property type="entry name" value="Tscrpt_reg_LuxR_C"/>
</dbReference>
<dbReference type="AlphaFoldDB" id="A0A085ZFN4"/>
<evidence type="ECO:0000256" key="2">
    <source>
        <dbReference type="ARBA" id="ARBA00023015"/>
    </source>
</evidence>
<reference evidence="6 7" key="1">
    <citation type="submission" date="2014-07" db="EMBL/GenBank/DDBJ databases">
        <title>Genome of Flavobacterium reichenbachii LMG 25512.</title>
        <authorList>
            <person name="Stropko S.J."/>
            <person name="Pipes S.E."/>
            <person name="Newman J.D."/>
        </authorList>
    </citation>
    <scope>NUCLEOTIDE SEQUENCE [LARGE SCALE GENOMIC DNA]</scope>
    <source>
        <strain evidence="6 7">LMG 25512</strain>
    </source>
</reference>
<dbReference type="STRING" id="362418.IW19_20300"/>
<gene>
    <name evidence="6" type="ORF">IW19_20300</name>
</gene>
<feature type="domain" description="HTH luxR-type" evidence="5">
    <location>
        <begin position="123"/>
        <end position="150"/>
    </location>
</feature>
<sequence>MEDKFTDEVLRHQGLIHKICRMYRDSSEDQEDLFQEIVYQLWKSYPQFQGKSKITTWMYRIGLNTAMAAFRKPTVKIDHCGVMAEQKLSQEPQGDSWKEDLLFAAIRELDQDERAFIALYLEDLSYAEISEVIGISQSNVGVRLNRIKTKLKTILNK</sequence>
<dbReference type="InterPro" id="IPR014284">
    <property type="entry name" value="RNA_pol_sigma-70_dom"/>
</dbReference>
<dbReference type="InterPro" id="IPR039425">
    <property type="entry name" value="RNA_pol_sigma-70-like"/>
</dbReference>
<proteinExistence type="inferred from homology"/>